<protein>
    <submittedName>
        <fullName evidence="1">Uncharacterized protein</fullName>
    </submittedName>
</protein>
<gene>
    <name evidence="1" type="ORF">CIL03_08610</name>
</gene>
<evidence type="ECO:0000313" key="2">
    <source>
        <dbReference type="Proteomes" id="UP000216498"/>
    </source>
</evidence>
<dbReference type="OrthoDB" id="2971745at2"/>
<accession>A0A265NB58</accession>
<dbReference type="RefSeq" id="WP_094885425.1">
    <property type="nucleotide sequence ID" value="NZ_NPMS01000003.1"/>
</dbReference>
<sequence>MIKEIIIVATPGIDLYLQNNILTADDMESLIRAAIKHEDKSYFFAFKKNRLKTTVTDGNNNILDELLVMIPEQIWIIIDKSKETITCTVMLPEEY</sequence>
<dbReference type="Proteomes" id="UP000216498">
    <property type="component" value="Unassembled WGS sequence"/>
</dbReference>
<dbReference type="EMBL" id="NPMS01000003">
    <property type="protein sequence ID" value="OZU89067.1"/>
    <property type="molecule type" value="Genomic_DNA"/>
</dbReference>
<keyword evidence="2" id="KW-1185">Reference proteome</keyword>
<reference evidence="1 2" key="1">
    <citation type="submission" date="2017-08" db="EMBL/GenBank/DDBJ databases">
        <title>Virgibacillus indicus sp. nov. and Virgibacillus profoundi sp. nov, two moderately halophilic bacteria isolated from marine sediment by using the Microfluidic Streak Plate.</title>
        <authorList>
            <person name="Xu B."/>
            <person name="Hu B."/>
            <person name="Wang J."/>
            <person name="Zhu Y."/>
            <person name="Huang L."/>
            <person name="Du W."/>
            <person name="Huang Y."/>
        </authorList>
    </citation>
    <scope>NUCLEOTIDE SEQUENCE [LARGE SCALE GENOMIC DNA]</scope>
    <source>
        <strain evidence="1 2">IO3-P2-C2</strain>
    </source>
</reference>
<name>A0A265NB58_9BACI</name>
<evidence type="ECO:0000313" key="1">
    <source>
        <dbReference type="EMBL" id="OZU89067.1"/>
    </source>
</evidence>
<organism evidence="1 2">
    <name type="scientific">Virgibacillus indicus</name>
    <dbReference type="NCBI Taxonomy" id="2024554"/>
    <lineage>
        <taxon>Bacteria</taxon>
        <taxon>Bacillati</taxon>
        <taxon>Bacillota</taxon>
        <taxon>Bacilli</taxon>
        <taxon>Bacillales</taxon>
        <taxon>Bacillaceae</taxon>
        <taxon>Virgibacillus</taxon>
    </lineage>
</organism>
<dbReference type="AlphaFoldDB" id="A0A265NB58"/>
<comment type="caution">
    <text evidence="1">The sequence shown here is derived from an EMBL/GenBank/DDBJ whole genome shotgun (WGS) entry which is preliminary data.</text>
</comment>
<proteinExistence type="predicted"/>